<feature type="transmembrane region" description="Helical" evidence="6">
    <location>
        <begin position="157"/>
        <end position="177"/>
    </location>
</feature>
<dbReference type="InterPro" id="IPR011701">
    <property type="entry name" value="MFS"/>
</dbReference>
<evidence type="ECO:0000256" key="6">
    <source>
        <dbReference type="SAM" id="Phobius"/>
    </source>
</evidence>
<evidence type="ECO:0000256" key="1">
    <source>
        <dbReference type="ARBA" id="ARBA00004651"/>
    </source>
</evidence>
<dbReference type="SUPFAM" id="SSF103473">
    <property type="entry name" value="MFS general substrate transporter"/>
    <property type="match status" value="1"/>
</dbReference>
<accession>A0A0R2A3Z7</accession>
<comment type="caution">
    <text evidence="8">The sequence shown here is derived from an EMBL/GenBank/DDBJ whole genome shotgun (WGS) entry which is preliminary data.</text>
</comment>
<dbReference type="STRING" id="1423813.FC26_GL000732"/>
<proteinExistence type="predicted"/>
<evidence type="ECO:0000313" key="8">
    <source>
        <dbReference type="EMBL" id="KRM62174.1"/>
    </source>
</evidence>
<dbReference type="GO" id="GO:0005886">
    <property type="term" value="C:plasma membrane"/>
    <property type="evidence" value="ECO:0007669"/>
    <property type="project" value="UniProtKB-SubCell"/>
</dbReference>
<feature type="transmembrane region" description="Helical" evidence="6">
    <location>
        <begin position="241"/>
        <end position="262"/>
    </location>
</feature>
<dbReference type="InterPro" id="IPR052524">
    <property type="entry name" value="MFS_Cyanate_Porter"/>
</dbReference>
<dbReference type="OrthoDB" id="9797740at2"/>
<evidence type="ECO:0000256" key="5">
    <source>
        <dbReference type="ARBA" id="ARBA00023136"/>
    </source>
</evidence>
<reference evidence="8 9" key="1">
    <citation type="journal article" date="2015" name="Genome Announc.">
        <title>Expanding the biotechnology potential of lactobacilli through comparative genomics of 213 strains and associated genera.</title>
        <authorList>
            <person name="Sun Z."/>
            <person name="Harris H.M."/>
            <person name="McCann A."/>
            <person name="Guo C."/>
            <person name="Argimon S."/>
            <person name="Zhang W."/>
            <person name="Yang X."/>
            <person name="Jeffery I.B."/>
            <person name="Cooney J.C."/>
            <person name="Kagawa T.F."/>
            <person name="Liu W."/>
            <person name="Song Y."/>
            <person name="Salvetti E."/>
            <person name="Wrobel A."/>
            <person name="Rasinkangas P."/>
            <person name="Parkhill J."/>
            <person name="Rea M.C."/>
            <person name="O'Sullivan O."/>
            <person name="Ritari J."/>
            <person name="Douillard F.P."/>
            <person name="Paul Ross R."/>
            <person name="Yang R."/>
            <person name="Briner A.E."/>
            <person name="Felis G.E."/>
            <person name="de Vos W.M."/>
            <person name="Barrangou R."/>
            <person name="Klaenhammer T.R."/>
            <person name="Caufield P.W."/>
            <person name="Cui Y."/>
            <person name="Zhang H."/>
            <person name="O'Toole P.W."/>
        </authorList>
    </citation>
    <scope>NUCLEOTIDE SEQUENCE [LARGE SCALE GENOMIC DNA]</scope>
    <source>
        <strain evidence="8 9">DSM 20634</strain>
    </source>
</reference>
<dbReference type="EMBL" id="AYYY01000010">
    <property type="protein sequence ID" value="KRM62174.1"/>
    <property type="molecule type" value="Genomic_DNA"/>
</dbReference>
<dbReference type="RefSeq" id="WP_057777706.1">
    <property type="nucleotide sequence ID" value="NZ_AYYY01000010.1"/>
</dbReference>
<feature type="transmembrane region" description="Helical" evidence="6">
    <location>
        <begin position="332"/>
        <end position="356"/>
    </location>
</feature>
<dbReference type="GO" id="GO:0022857">
    <property type="term" value="F:transmembrane transporter activity"/>
    <property type="evidence" value="ECO:0007669"/>
    <property type="project" value="InterPro"/>
</dbReference>
<dbReference type="PANTHER" id="PTHR23523:SF2">
    <property type="entry name" value="2-NITROIMIDAZOLE TRANSPORTER"/>
    <property type="match status" value="1"/>
</dbReference>
<evidence type="ECO:0000259" key="7">
    <source>
        <dbReference type="PROSITE" id="PS50850"/>
    </source>
</evidence>
<feature type="transmembrane region" description="Helical" evidence="6">
    <location>
        <begin position="208"/>
        <end position="229"/>
    </location>
</feature>
<evidence type="ECO:0000256" key="2">
    <source>
        <dbReference type="ARBA" id="ARBA00022448"/>
    </source>
</evidence>
<feature type="transmembrane region" description="Helical" evidence="6">
    <location>
        <begin position="133"/>
        <end position="151"/>
    </location>
</feature>
<dbReference type="InterPro" id="IPR020846">
    <property type="entry name" value="MFS_dom"/>
</dbReference>
<sequence>MNKSQSQLSFTVALILIATNLRMAIISIPPLTSILEQGLHMSQPQIGMLTSIPLICFGIFSVIIGALAQKWNVKVLIASFLALLMVFNFLRVYNQTLLYIGTFAVGLSITALNVLIPVIVLQSGRTDTNRLNGIYTATFNVCAAVVSLIIVPLAHLISWQIAIQLLSLPALIALIGWTMTPQNHQPAPAHTAQPLWHRYGHFITTRQVWFLTFFFGFQSLIFYVTSAWLPSIMTSHGMSSTLAGIFFGIFQFIGVPASYFAPQLMSSREQLHRMFWLIGIGYLLGFALLALNTGRITDLLACLSLGITSSASFAMALTLITMVSPTPQDAGVIGGIVQSCGYLIASSGPLLAGIMIKSLGNWLLILGVLGVIAILLLTMGLSLVRNVDASFGKH</sequence>
<dbReference type="Gene3D" id="1.20.1250.20">
    <property type="entry name" value="MFS general substrate transporter like domains"/>
    <property type="match status" value="1"/>
</dbReference>
<dbReference type="Pfam" id="PF07690">
    <property type="entry name" value="MFS_1"/>
    <property type="match status" value="1"/>
</dbReference>
<comment type="subcellular location">
    <subcellularLocation>
        <location evidence="1">Cell membrane</location>
        <topology evidence="1">Multi-pass membrane protein</topology>
    </subcellularLocation>
</comment>
<protein>
    <submittedName>
        <fullName evidence="8">Cyanate permease</fullName>
    </submittedName>
</protein>
<feature type="transmembrane region" description="Helical" evidence="6">
    <location>
        <begin position="75"/>
        <end position="93"/>
    </location>
</feature>
<feature type="domain" description="Major facilitator superfamily (MFS) profile" evidence="7">
    <location>
        <begin position="204"/>
        <end position="394"/>
    </location>
</feature>
<feature type="transmembrane region" description="Helical" evidence="6">
    <location>
        <begin position="48"/>
        <end position="68"/>
    </location>
</feature>
<evidence type="ECO:0000256" key="3">
    <source>
        <dbReference type="ARBA" id="ARBA00022692"/>
    </source>
</evidence>
<organism evidence="8 9">
    <name type="scientific">Paucilactobacillus vaccinostercus DSM 20634</name>
    <dbReference type="NCBI Taxonomy" id="1423813"/>
    <lineage>
        <taxon>Bacteria</taxon>
        <taxon>Bacillati</taxon>
        <taxon>Bacillota</taxon>
        <taxon>Bacilli</taxon>
        <taxon>Lactobacillales</taxon>
        <taxon>Lactobacillaceae</taxon>
        <taxon>Paucilactobacillus</taxon>
    </lineage>
</organism>
<evidence type="ECO:0000313" key="9">
    <source>
        <dbReference type="Proteomes" id="UP000051733"/>
    </source>
</evidence>
<keyword evidence="4 6" id="KW-1133">Transmembrane helix</keyword>
<dbReference type="PROSITE" id="PS50850">
    <property type="entry name" value="MFS"/>
    <property type="match status" value="1"/>
</dbReference>
<dbReference type="InterPro" id="IPR036259">
    <property type="entry name" value="MFS_trans_sf"/>
</dbReference>
<dbReference type="Proteomes" id="UP000051733">
    <property type="component" value="Unassembled WGS sequence"/>
</dbReference>
<keyword evidence="3 6" id="KW-0812">Transmembrane</keyword>
<feature type="transmembrane region" description="Helical" evidence="6">
    <location>
        <begin position="99"/>
        <end position="121"/>
    </location>
</feature>
<evidence type="ECO:0000256" key="4">
    <source>
        <dbReference type="ARBA" id="ARBA00022989"/>
    </source>
</evidence>
<keyword evidence="2" id="KW-0813">Transport</keyword>
<feature type="transmembrane region" description="Helical" evidence="6">
    <location>
        <begin position="298"/>
        <end position="320"/>
    </location>
</feature>
<feature type="transmembrane region" description="Helical" evidence="6">
    <location>
        <begin position="362"/>
        <end position="384"/>
    </location>
</feature>
<feature type="transmembrane region" description="Helical" evidence="6">
    <location>
        <begin position="274"/>
        <end position="292"/>
    </location>
</feature>
<gene>
    <name evidence="8" type="ORF">FC26_GL000732</name>
</gene>
<keyword evidence="9" id="KW-1185">Reference proteome</keyword>
<dbReference type="AlphaFoldDB" id="A0A0R2A3Z7"/>
<keyword evidence="5 6" id="KW-0472">Membrane</keyword>
<dbReference type="PANTHER" id="PTHR23523">
    <property type="match status" value="1"/>
</dbReference>
<name>A0A0R2A3Z7_9LACO</name>
<dbReference type="PATRIC" id="fig|1423813.3.peg.745"/>